<keyword evidence="4" id="KW-0819">tRNA processing</keyword>
<gene>
    <name evidence="8" type="ORF">B0T25DRAFT_487455</name>
</gene>
<evidence type="ECO:0000256" key="7">
    <source>
        <dbReference type="PROSITE-ProRule" id="PRU00221"/>
    </source>
</evidence>
<sequence>MFYEFLIFNLRHAPLPTSFEAMHQKKEITSKLQHDLKFLLCPITALALHQHPSGHVFVLAGEDIWLKVYDASSSRLLGQLRIFHSQPIHGIHVSQPDDRPGTKGSRLLIWGAQSVALLSEASLQSLIEGHTPTSPSEFKAADWIYDGILFSSPSADGVLVTAHNEIIPILANSSQDSLVPGPLSSPSRPILYSANLCWLPSDNALNEAVLVAGGTVFGEIIVWKYYLDPARQSQLEMLFVFTGHEGSIFGVSISPEIEIAPDVRVRLLASCSDDRTIRVWDITDRALTATSTGMPHLSALEAARETGFGGNSEVKVENKDDSSRCLAVAMGHMSRIWHVKFSGRINHHSPRKSHIDVFSFGEDCSRQSWELTFDTSTWQKAHDLISGEMSFESRDSDLSSAPEKIGTLQNRVTEVCHSGKNAWSAVVKMIDNVPLVASGGADGKIVLSGKIGNLNATPQTSIDDMPPKLDYSDIDVALSFDEVKRYAGVTTDAHEPTLTSSVSKKAPQEGFYRFVFLSEEKLLATTISGRIFLGTVRESITWQEIPIPEATRSDLRSFHAIKSPAPHMAIFGTVSGKVYLFEESHEIRELAKFSAKITDIICLPASGQPYTDNPESQAWTVIVTILGLDHAVMLTLENWSGSLLQKSIRYDPAYQNYVITAATFCGEDLVVGSRVGVVTVYEVGRNGAVPVMSAKITNDKDAVTCLLPMADNLNSFLAGCRDGRYSIYNVSEGPFVIGPITITHHALTPIGMIEGGWFNKSDPENEELILYGFTGKHLVVWNETLRVQLAMVECGGAHRPFSYTSSPTDPGQLRLVFSKVSQLRMYSQRRPKLHVLKTGGHGREIRAVAACEHWFATAAEDTNILIWACKDGEEQSLGNFKLLATLQKHTAGIQCLKWYRDRFLLSSAGNEELYIWKVEGPLAVTLHDVYSDFTPNRDLRIMDLDVQDFHVPEIEHQSTLISLVLSDSTFRVYEWTVTHDSESSGLRRLAGGHYTGACLTQIRQIRVQDLEIHVLTASTDGYVALWVATGEVGDANKLSFGEFSFVSVFRLHQSSIKCLDLSPRKFATGVGWIIITGGDDNALGFVNLVWCEDKGTFVFSKRFRVKDAHAAAITGLRIVGEGQGLTEVATVSNDQRVKLWRASRKEIDSSDMRLTVALVDNQYSSVADAGGIEVIDFGKLLIGGVGMEVWDIGGIKDGSFR</sequence>
<dbReference type="PANTHER" id="PTHR14344">
    <property type="entry name" value="WD REPEAT PROTEIN"/>
    <property type="match status" value="1"/>
</dbReference>
<dbReference type="InterPro" id="IPR051973">
    <property type="entry name" value="tRNA_Anticodon_Mtase-Reg"/>
</dbReference>
<feature type="non-terminal residue" evidence="8">
    <location>
        <position position="1201"/>
    </location>
</feature>
<evidence type="ECO:0000313" key="8">
    <source>
        <dbReference type="EMBL" id="KAK3341080.1"/>
    </source>
</evidence>
<dbReference type="PROSITE" id="PS00678">
    <property type="entry name" value="WD_REPEATS_1"/>
    <property type="match status" value="1"/>
</dbReference>
<evidence type="ECO:0000313" key="9">
    <source>
        <dbReference type="Proteomes" id="UP001275084"/>
    </source>
</evidence>
<dbReference type="AlphaFoldDB" id="A0AAJ0M7V1"/>
<proteinExistence type="inferred from homology"/>
<dbReference type="GO" id="GO:0005737">
    <property type="term" value="C:cytoplasm"/>
    <property type="evidence" value="ECO:0007669"/>
    <property type="project" value="UniProtKB-SubCell"/>
</dbReference>
<dbReference type="InterPro" id="IPR001680">
    <property type="entry name" value="WD40_rpt"/>
</dbReference>
<dbReference type="EMBL" id="JAUIQD010000008">
    <property type="protein sequence ID" value="KAK3341080.1"/>
    <property type="molecule type" value="Genomic_DNA"/>
</dbReference>
<keyword evidence="2" id="KW-0963">Cytoplasm</keyword>
<reference evidence="8" key="2">
    <citation type="submission" date="2023-06" db="EMBL/GenBank/DDBJ databases">
        <authorList>
            <consortium name="Lawrence Berkeley National Laboratory"/>
            <person name="Haridas S."/>
            <person name="Hensen N."/>
            <person name="Bonometti L."/>
            <person name="Westerberg I."/>
            <person name="Brannstrom I.O."/>
            <person name="Guillou S."/>
            <person name="Cros-Aarteil S."/>
            <person name="Calhoun S."/>
            <person name="Kuo A."/>
            <person name="Mondo S."/>
            <person name="Pangilinan J."/>
            <person name="Riley R."/>
            <person name="Labutti K."/>
            <person name="Andreopoulos B."/>
            <person name="Lipzen A."/>
            <person name="Chen C."/>
            <person name="Yanf M."/>
            <person name="Daum C."/>
            <person name="Ng V."/>
            <person name="Clum A."/>
            <person name="Steindorff A."/>
            <person name="Ohm R."/>
            <person name="Martin F."/>
            <person name="Silar P."/>
            <person name="Natvig D."/>
            <person name="Lalanne C."/>
            <person name="Gautier V."/>
            <person name="Ament-Velasquez S.L."/>
            <person name="Kruys A."/>
            <person name="Hutchinson M.I."/>
            <person name="Powell A.J."/>
            <person name="Barry K."/>
            <person name="Miller A.N."/>
            <person name="Grigoriev I.V."/>
            <person name="Debuchy R."/>
            <person name="Gladieux P."/>
            <person name="Thoren M.H."/>
            <person name="Johannesson H."/>
        </authorList>
    </citation>
    <scope>NUCLEOTIDE SEQUENCE</scope>
    <source>
        <strain evidence="8">CBS 955.72</strain>
    </source>
</reference>
<dbReference type="PANTHER" id="PTHR14344:SF3">
    <property type="entry name" value="WD REPEAT-CONTAINING PROTEIN 6"/>
    <property type="match status" value="1"/>
</dbReference>
<dbReference type="Pfam" id="PF00400">
    <property type="entry name" value="WD40"/>
    <property type="match status" value="2"/>
</dbReference>
<dbReference type="PROSITE" id="PS50294">
    <property type="entry name" value="WD_REPEATS_REGION"/>
    <property type="match status" value="1"/>
</dbReference>
<dbReference type="InterPro" id="IPR019775">
    <property type="entry name" value="WD40_repeat_CS"/>
</dbReference>
<protein>
    <submittedName>
        <fullName evidence="8">WD40-repeat-containing domain protein</fullName>
    </submittedName>
</protein>
<evidence type="ECO:0000256" key="6">
    <source>
        <dbReference type="ARBA" id="ARBA00038255"/>
    </source>
</evidence>
<accession>A0AAJ0M7V1</accession>
<dbReference type="Gene3D" id="2.130.10.10">
    <property type="entry name" value="YVTN repeat-like/Quinoprotein amine dehydrogenase"/>
    <property type="match status" value="3"/>
</dbReference>
<name>A0AAJ0M7V1_9PEZI</name>
<comment type="subcellular location">
    <subcellularLocation>
        <location evidence="1">Cytoplasm</location>
    </subcellularLocation>
</comment>
<reference evidence="8" key="1">
    <citation type="journal article" date="2023" name="Mol. Phylogenet. Evol.">
        <title>Genome-scale phylogeny and comparative genomics of the fungal order Sordariales.</title>
        <authorList>
            <person name="Hensen N."/>
            <person name="Bonometti L."/>
            <person name="Westerberg I."/>
            <person name="Brannstrom I.O."/>
            <person name="Guillou S."/>
            <person name="Cros-Aarteil S."/>
            <person name="Calhoun S."/>
            <person name="Haridas S."/>
            <person name="Kuo A."/>
            <person name="Mondo S."/>
            <person name="Pangilinan J."/>
            <person name="Riley R."/>
            <person name="LaButti K."/>
            <person name="Andreopoulos B."/>
            <person name="Lipzen A."/>
            <person name="Chen C."/>
            <person name="Yan M."/>
            <person name="Daum C."/>
            <person name="Ng V."/>
            <person name="Clum A."/>
            <person name="Steindorff A."/>
            <person name="Ohm R.A."/>
            <person name="Martin F."/>
            <person name="Silar P."/>
            <person name="Natvig D.O."/>
            <person name="Lalanne C."/>
            <person name="Gautier V."/>
            <person name="Ament-Velasquez S.L."/>
            <person name="Kruys A."/>
            <person name="Hutchinson M.I."/>
            <person name="Powell A.J."/>
            <person name="Barry K."/>
            <person name="Miller A.N."/>
            <person name="Grigoriev I.V."/>
            <person name="Debuchy R."/>
            <person name="Gladieux P."/>
            <person name="Hiltunen Thoren M."/>
            <person name="Johannesson H."/>
        </authorList>
    </citation>
    <scope>NUCLEOTIDE SEQUENCE</scope>
    <source>
        <strain evidence="8">CBS 955.72</strain>
    </source>
</reference>
<keyword evidence="5" id="KW-0677">Repeat</keyword>
<dbReference type="SMART" id="SM00320">
    <property type="entry name" value="WD40"/>
    <property type="match status" value="8"/>
</dbReference>
<evidence type="ECO:0000256" key="4">
    <source>
        <dbReference type="ARBA" id="ARBA00022694"/>
    </source>
</evidence>
<evidence type="ECO:0000256" key="1">
    <source>
        <dbReference type="ARBA" id="ARBA00004496"/>
    </source>
</evidence>
<organism evidence="8 9">
    <name type="scientific">Lasiosphaeria hispida</name>
    <dbReference type="NCBI Taxonomy" id="260671"/>
    <lineage>
        <taxon>Eukaryota</taxon>
        <taxon>Fungi</taxon>
        <taxon>Dikarya</taxon>
        <taxon>Ascomycota</taxon>
        <taxon>Pezizomycotina</taxon>
        <taxon>Sordariomycetes</taxon>
        <taxon>Sordariomycetidae</taxon>
        <taxon>Sordariales</taxon>
        <taxon>Lasiosphaeriaceae</taxon>
        <taxon>Lasiosphaeria</taxon>
    </lineage>
</organism>
<dbReference type="Proteomes" id="UP001275084">
    <property type="component" value="Unassembled WGS sequence"/>
</dbReference>
<evidence type="ECO:0000256" key="5">
    <source>
        <dbReference type="ARBA" id="ARBA00022737"/>
    </source>
</evidence>
<dbReference type="InterPro" id="IPR036322">
    <property type="entry name" value="WD40_repeat_dom_sf"/>
</dbReference>
<keyword evidence="3 7" id="KW-0853">WD repeat</keyword>
<comment type="caution">
    <text evidence="8">The sequence shown here is derived from an EMBL/GenBank/DDBJ whole genome shotgun (WGS) entry which is preliminary data.</text>
</comment>
<evidence type="ECO:0000256" key="3">
    <source>
        <dbReference type="ARBA" id="ARBA00022574"/>
    </source>
</evidence>
<evidence type="ECO:0000256" key="2">
    <source>
        <dbReference type="ARBA" id="ARBA00022490"/>
    </source>
</evidence>
<dbReference type="SUPFAM" id="SSF50978">
    <property type="entry name" value="WD40 repeat-like"/>
    <property type="match status" value="3"/>
</dbReference>
<dbReference type="InterPro" id="IPR015943">
    <property type="entry name" value="WD40/YVTN_repeat-like_dom_sf"/>
</dbReference>
<comment type="similarity">
    <text evidence="6">Belongs to the WD repeat WDR6 family.</text>
</comment>
<dbReference type="GO" id="GO:0030488">
    <property type="term" value="P:tRNA methylation"/>
    <property type="evidence" value="ECO:0007669"/>
    <property type="project" value="TreeGrafter"/>
</dbReference>
<dbReference type="PROSITE" id="PS50082">
    <property type="entry name" value="WD_REPEATS_2"/>
    <property type="match status" value="1"/>
</dbReference>
<keyword evidence="9" id="KW-1185">Reference proteome</keyword>
<feature type="repeat" description="WD" evidence="7">
    <location>
        <begin position="241"/>
        <end position="290"/>
    </location>
</feature>